<dbReference type="EMBL" id="CP005990">
    <property type="protein sequence ID" value="AGY92430.1"/>
    <property type="molecule type" value="Genomic_DNA"/>
</dbReference>
<dbReference type="GO" id="GO:0004534">
    <property type="term" value="F:5'-3' RNA exonuclease activity"/>
    <property type="evidence" value="ECO:0007669"/>
    <property type="project" value="TreeGrafter"/>
</dbReference>
<dbReference type="CDD" id="cd07438">
    <property type="entry name" value="PHP_HisPPase_AMP"/>
    <property type="match status" value="1"/>
</dbReference>
<dbReference type="Pfam" id="PF02811">
    <property type="entry name" value="PHP"/>
    <property type="match status" value="1"/>
</dbReference>
<dbReference type="HOGENOM" id="CLU_067347_0_0_6"/>
<dbReference type="InterPro" id="IPR052018">
    <property type="entry name" value="PHP_domain"/>
</dbReference>
<name>U5T4P0_9GAMM</name>
<dbReference type="PANTHER" id="PTHR42924">
    <property type="entry name" value="EXONUCLEASE"/>
    <property type="match status" value="1"/>
</dbReference>
<sequence length="294" mass="30677">MKATSEAPVSASQVDLHMHSTASDGHLSPAAVVARAAARGVRLMALTDHDSLDGVVEAQASARGQGIECLSGIELSARWARGVVHIVGLGMDITCPTLIEGVARQQAERHDRAARIAERLAAAGVAGMADRVDEMAAGVPGRAHFARALVEQGASPTFQAAFERYLKRGRPGYAAVQWASIDEVVAWIHAAGGTAVFAHPLRYGLTRGALRAAIQAFVGAGGEAIEVANGGGGRDDLSAAAALARRFGLTASKGSDFHDPDFPWVEIGRLEPIPRDLTPVWETLGAVSDEPAND</sequence>
<dbReference type="SUPFAM" id="SSF89550">
    <property type="entry name" value="PHP domain-like"/>
    <property type="match status" value="1"/>
</dbReference>
<feature type="domain" description="Polymerase/histidinol phosphatase N-terminal" evidence="1">
    <location>
        <begin position="14"/>
        <end position="79"/>
    </location>
</feature>
<dbReference type="GO" id="GO:0035312">
    <property type="term" value="F:5'-3' DNA exonuclease activity"/>
    <property type="evidence" value="ECO:0007669"/>
    <property type="project" value="TreeGrafter"/>
</dbReference>
<accession>U5T4P0</accession>
<dbReference type="Proteomes" id="UP000017640">
    <property type="component" value="Chromosome"/>
</dbReference>
<dbReference type="PANTHER" id="PTHR42924:SF3">
    <property type="entry name" value="POLYMERASE_HISTIDINOL PHOSPHATASE N-TERMINAL DOMAIN-CONTAINING PROTEIN"/>
    <property type="match status" value="1"/>
</dbReference>
<proteinExistence type="predicted"/>
<dbReference type="InterPro" id="IPR016195">
    <property type="entry name" value="Pol/histidinol_Pase-like"/>
</dbReference>
<evidence type="ECO:0000313" key="3">
    <source>
        <dbReference type="Proteomes" id="UP000017640"/>
    </source>
</evidence>
<evidence type="ECO:0000313" key="2">
    <source>
        <dbReference type="EMBL" id="AGY92430.1"/>
    </source>
</evidence>
<dbReference type="SMART" id="SM00481">
    <property type="entry name" value="POLIIIAc"/>
    <property type="match status" value="1"/>
</dbReference>
<dbReference type="AlphaFoldDB" id="U5T4P0"/>
<evidence type="ECO:0000259" key="1">
    <source>
        <dbReference type="SMART" id="SM00481"/>
    </source>
</evidence>
<keyword evidence="3" id="KW-1185">Reference proteome</keyword>
<dbReference type="PATRIC" id="fig|1335757.3.peg.1437"/>
<dbReference type="InterPro" id="IPR003141">
    <property type="entry name" value="Pol/His_phosphatase_N"/>
</dbReference>
<dbReference type="STRING" id="1335757.SPICUR_07335"/>
<protein>
    <recommendedName>
        <fullName evidence="1">Polymerase/histidinol phosphatase N-terminal domain-containing protein</fullName>
    </recommendedName>
</protein>
<dbReference type="Gene3D" id="1.10.150.650">
    <property type="match status" value="1"/>
</dbReference>
<reference evidence="2 3" key="1">
    <citation type="journal article" date="2013" name="BMC Genomics">
        <title>Genomes of "Spiribacter", a streamlined, successful halophilic bacterium.</title>
        <authorList>
            <person name="Lopez-Perez M."/>
            <person name="Ghai R."/>
            <person name="Leon M.J."/>
            <person name="Rodriguez-Olmos A."/>
            <person name="Copa-Patino J.L."/>
            <person name="Soliveri J."/>
            <person name="Sanchez-Porro C."/>
            <person name="Ventosa A."/>
            <person name="Rodriguez-Valera F."/>
        </authorList>
    </citation>
    <scope>NUCLEOTIDE SEQUENCE [LARGE SCALE GENOMIC DNA]</scope>
    <source>
        <strain evidence="2 3">UAH-SP71</strain>
    </source>
</reference>
<gene>
    <name evidence="2" type="ORF">SPICUR_07335</name>
</gene>
<dbReference type="eggNOG" id="COG0613">
    <property type="taxonomic scope" value="Bacteria"/>
</dbReference>
<dbReference type="Gene3D" id="3.20.20.140">
    <property type="entry name" value="Metal-dependent hydrolases"/>
    <property type="match status" value="1"/>
</dbReference>
<dbReference type="KEGG" id="spiu:SPICUR_07335"/>
<dbReference type="InterPro" id="IPR004013">
    <property type="entry name" value="PHP_dom"/>
</dbReference>
<organism evidence="2 3">
    <name type="scientific">Spiribacter curvatus</name>
    <dbReference type="NCBI Taxonomy" id="1335757"/>
    <lineage>
        <taxon>Bacteria</taxon>
        <taxon>Pseudomonadati</taxon>
        <taxon>Pseudomonadota</taxon>
        <taxon>Gammaproteobacteria</taxon>
        <taxon>Chromatiales</taxon>
        <taxon>Ectothiorhodospiraceae</taxon>
        <taxon>Spiribacter</taxon>
    </lineage>
</organism>